<sequence>MAKMAKEKQRVFCRKRSRGYSAEREAEGILQKEKQRVFCRKRSRGYSAEREAEGILQKEKGTRGTAVS</sequence>
<feature type="compositionally biased region" description="Basic and acidic residues" evidence="1">
    <location>
        <begin position="47"/>
        <end position="62"/>
    </location>
</feature>
<proteinExistence type="predicted"/>
<dbReference type="Proteomes" id="UP001519460">
    <property type="component" value="Unassembled WGS sequence"/>
</dbReference>
<comment type="caution">
    <text evidence="2">The sequence shown here is derived from an EMBL/GenBank/DDBJ whole genome shotgun (WGS) entry which is preliminary data.</text>
</comment>
<evidence type="ECO:0000256" key="1">
    <source>
        <dbReference type="SAM" id="MobiDB-lite"/>
    </source>
</evidence>
<evidence type="ECO:0000313" key="2">
    <source>
        <dbReference type="EMBL" id="KAK7478453.1"/>
    </source>
</evidence>
<name>A0ABD0JV96_9CAEN</name>
<keyword evidence="3" id="KW-1185">Reference proteome</keyword>
<organism evidence="2 3">
    <name type="scientific">Batillaria attramentaria</name>
    <dbReference type="NCBI Taxonomy" id="370345"/>
    <lineage>
        <taxon>Eukaryota</taxon>
        <taxon>Metazoa</taxon>
        <taxon>Spiralia</taxon>
        <taxon>Lophotrochozoa</taxon>
        <taxon>Mollusca</taxon>
        <taxon>Gastropoda</taxon>
        <taxon>Caenogastropoda</taxon>
        <taxon>Sorbeoconcha</taxon>
        <taxon>Cerithioidea</taxon>
        <taxon>Batillariidae</taxon>
        <taxon>Batillaria</taxon>
    </lineage>
</organism>
<evidence type="ECO:0000313" key="3">
    <source>
        <dbReference type="Proteomes" id="UP001519460"/>
    </source>
</evidence>
<reference evidence="2 3" key="1">
    <citation type="journal article" date="2023" name="Sci. Data">
        <title>Genome assembly of the Korean intertidal mud-creeper Batillaria attramentaria.</title>
        <authorList>
            <person name="Patra A.K."/>
            <person name="Ho P.T."/>
            <person name="Jun S."/>
            <person name="Lee S.J."/>
            <person name="Kim Y."/>
            <person name="Won Y.J."/>
        </authorList>
    </citation>
    <scope>NUCLEOTIDE SEQUENCE [LARGE SCALE GENOMIC DNA]</scope>
    <source>
        <strain evidence="2">Wonlab-2016</strain>
    </source>
</reference>
<gene>
    <name evidence="2" type="ORF">BaRGS_00030299</name>
</gene>
<dbReference type="EMBL" id="JACVVK020000325">
    <property type="protein sequence ID" value="KAK7478453.1"/>
    <property type="molecule type" value="Genomic_DNA"/>
</dbReference>
<protein>
    <submittedName>
        <fullName evidence="2">Uncharacterized protein</fullName>
    </submittedName>
</protein>
<dbReference type="AlphaFoldDB" id="A0ABD0JV96"/>
<accession>A0ABD0JV96</accession>
<feature type="region of interest" description="Disordered" evidence="1">
    <location>
        <begin position="43"/>
        <end position="68"/>
    </location>
</feature>